<reference evidence="9" key="1">
    <citation type="submission" date="2022-01" db="EMBL/GenBank/DDBJ databases">
        <authorList>
            <person name="King R."/>
        </authorList>
    </citation>
    <scope>NUCLEOTIDE SEQUENCE</scope>
</reference>
<protein>
    <recommendedName>
        <fullName evidence="11">Cold shock domain-containing protein E1</fullName>
    </recommendedName>
</protein>
<dbReference type="OrthoDB" id="74319at2759"/>
<dbReference type="Pfam" id="PF23456">
    <property type="entry name" value="CSDE1"/>
    <property type="match status" value="4"/>
</dbReference>
<feature type="compositionally biased region" description="Low complexity" evidence="6">
    <location>
        <begin position="105"/>
        <end position="128"/>
    </location>
</feature>
<comment type="similarity">
    <text evidence="5">Belongs to the UNR family.</text>
</comment>
<gene>
    <name evidence="9" type="ORF">PHYEVI_LOCUS2349</name>
</gene>
<dbReference type="PROSITE" id="PS51857">
    <property type="entry name" value="CSD_2"/>
    <property type="match status" value="5"/>
</dbReference>
<dbReference type="Gene3D" id="2.40.50.140">
    <property type="entry name" value="Nucleic acid-binding proteins"/>
    <property type="match status" value="6"/>
</dbReference>
<feature type="domain" description="CSD" evidence="7">
    <location>
        <begin position="803"/>
        <end position="867"/>
    </location>
</feature>
<keyword evidence="4" id="KW-0694">RNA-binding</keyword>
<dbReference type="PROSITE" id="PS51938">
    <property type="entry name" value="SUZ_C"/>
    <property type="match status" value="1"/>
</dbReference>
<keyword evidence="3" id="KW-0677">Repeat</keyword>
<organism evidence="9 10">
    <name type="scientific">Phyllotreta striolata</name>
    <name type="common">Striped flea beetle</name>
    <name type="synonym">Crioceris striolata</name>
    <dbReference type="NCBI Taxonomy" id="444603"/>
    <lineage>
        <taxon>Eukaryota</taxon>
        <taxon>Metazoa</taxon>
        <taxon>Ecdysozoa</taxon>
        <taxon>Arthropoda</taxon>
        <taxon>Hexapoda</taxon>
        <taxon>Insecta</taxon>
        <taxon>Pterygota</taxon>
        <taxon>Neoptera</taxon>
        <taxon>Endopterygota</taxon>
        <taxon>Coleoptera</taxon>
        <taxon>Polyphaga</taxon>
        <taxon>Cucujiformia</taxon>
        <taxon>Chrysomeloidea</taxon>
        <taxon>Chrysomelidae</taxon>
        <taxon>Galerucinae</taxon>
        <taxon>Alticini</taxon>
        <taxon>Phyllotreta</taxon>
    </lineage>
</organism>
<keyword evidence="10" id="KW-1185">Reference proteome</keyword>
<feature type="region of interest" description="Disordered" evidence="6">
    <location>
        <begin position="1"/>
        <end position="41"/>
    </location>
</feature>
<evidence type="ECO:0000313" key="9">
    <source>
        <dbReference type="EMBL" id="CAG9855914.1"/>
    </source>
</evidence>
<dbReference type="InterPro" id="IPR011129">
    <property type="entry name" value="CSD"/>
</dbReference>
<dbReference type="Proteomes" id="UP001153712">
    <property type="component" value="Chromosome 11"/>
</dbReference>
<dbReference type="PROSITE" id="PS00352">
    <property type="entry name" value="CSD_1"/>
    <property type="match status" value="2"/>
</dbReference>
<evidence type="ECO:0000256" key="6">
    <source>
        <dbReference type="SAM" id="MobiDB-lite"/>
    </source>
</evidence>
<feature type="domain" description="CSD" evidence="7">
    <location>
        <begin position="287"/>
        <end position="348"/>
    </location>
</feature>
<feature type="domain" description="CSD" evidence="7">
    <location>
        <begin position="132"/>
        <end position="196"/>
    </location>
</feature>
<dbReference type="InterPro" id="IPR024642">
    <property type="entry name" value="SUZ-C"/>
</dbReference>
<dbReference type="InterPro" id="IPR019844">
    <property type="entry name" value="CSD_CS"/>
</dbReference>
<feature type="domain" description="SUZ-C" evidence="8">
    <location>
        <begin position="880"/>
        <end position="920"/>
    </location>
</feature>
<evidence type="ECO:0000256" key="2">
    <source>
        <dbReference type="ARBA" id="ARBA00022490"/>
    </source>
</evidence>
<proteinExistence type="inferred from homology"/>
<dbReference type="GO" id="GO:0003723">
    <property type="term" value="F:RNA binding"/>
    <property type="evidence" value="ECO:0007669"/>
    <property type="project" value="UniProtKB-KW"/>
</dbReference>
<dbReference type="InterPro" id="IPR056400">
    <property type="entry name" value="CSDE1"/>
</dbReference>
<dbReference type="Pfam" id="PF00313">
    <property type="entry name" value="CSD"/>
    <property type="match status" value="5"/>
</dbReference>
<dbReference type="SMART" id="SM00357">
    <property type="entry name" value="CSP"/>
    <property type="match status" value="5"/>
</dbReference>
<dbReference type="EMBL" id="OU900104">
    <property type="protein sequence ID" value="CAG9855914.1"/>
    <property type="molecule type" value="Genomic_DNA"/>
</dbReference>
<sequence>MSTNPQWKTFQPPPDTLTQDPSIMDFKPMASSGKSSSQAFNYTRSTSSSRFGDFPLLQEKSMHYNNGLYGSSSTTHTSPRFPIGTFSLDTTTNNVYNSSGDNSLNNTTSIFSNGNNSNSSYNDSNSSNLGTRETGIIEKLLHSYGFIQCCERQARLFFHFSQFSGNIEHLKIGDPVEFEMTYDRRTGKPIASAVTKIAPEVVMSEERVTGTVTTELRAAEGSAGDTTGRISYENRGECFFLPYTKDDVEGNVTLRSGDKVSFQIATNNRGNLGACHVRLENPAHPVKYQGVVCSMKESFGFIERADVVKEIFFHFSEAKTKEELRLGDDVEFIIQTRNGKEVACNITRLPPGTVIFEDLKPDILKGQVLKPIDRGPRNPNDALPGRIRYRAPDHSEVEISFSEKDQMGDFTLRHGDWVQFQIATDRRDALDRATHIMLLDESFKVSGEKREQGMVCSVKEGFGFLKCVDREAKLFFHFNEILDVERTGDVQIGDEFEFTVVQDQTTSSSMFSNNRQSAIRMKWLPPGTVQFEIVIESGLTGIITNDVPLSTWSNRSPTKSQNGMTESPSECGLIGYSMNGIKKTIPFYAKDCNPKQFPRAGDKVQFNINQIKRNKEFIAADVQLINPSSQTNGIKHAVNRTSNSGQTYQGFIAALKDGFGFIETMQHDKEVFFHFSNFDGDATALELGTEVEYNLGTRGNSGSCSSAENVKVIPKGSITLPESLGEILDGSVVRPLRSVNPDQNEYCGLIRINGENPNDAEEEYEFGIMGLINKRELLQIGDHVQFQVDATGLASNIVAVRKKFKATVDAIKGHFGFLAYEVEEGKKLFFHMTEVKDNVSLQVGDTVEFVLVTNHRSGKSSACNVVKVSKWCLSYSDVQARPERLISRLRTVSVDEAGPKLTLVRQPKGPDGSKGFSLEARAKRIPGLVPK</sequence>
<evidence type="ECO:0000256" key="5">
    <source>
        <dbReference type="ARBA" id="ARBA00044751"/>
    </source>
</evidence>
<evidence type="ECO:0000259" key="7">
    <source>
        <dbReference type="PROSITE" id="PS51857"/>
    </source>
</evidence>
<feature type="compositionally biased region" description="Polar residues" evidence="6">
    <location>
        <begin position="32"/>
        <end position="41"/>
    </location>
</feature>
<dbReference type="InterPro" id="IPR002059">
    <property type="entry name" value="CSP_DNA-bd"/>
</dbReference>
<evidence type="ECO:0000313" key="10">
    <source>
        <dbReference type="Proteomes" id="UP001153712"/>
    </source>
</evidence>
<dbReference type="GO" id="GO:0005737">
    <property type="term" value="C:cytoplasm"/>
    <property type="evidence" value="ECO:0007669"/>
    <property type="project" value="UniProtKB-SubCell"/>
</dbReference>
<dbReference type="FunFam" id="2.40.50.140:FF:000055">
    <property type="entry name" value="Cold shock domain containing E1, RNA-binding"/>
    <property type="match status" value="1"/>
</dbReference>
<feature type="region of interest" description="Disordered" evidence="6">
    <location>
        <begin position="99"/>
        <end position="128"/>
    </location>
</feature>
<comment type="subcellular location">
    <subcellularLocation>
        <location evidence="1">Cytoplasm</location>
    </subcellularLocation>
</comment>
<dbReference type="InterPro" id="IPR012340">
    <property type="entry name" value="NA-bd_OB-fold"/>
</dbReference>
<dbReference type="SUPFAM" id="SSF50249">
    <property type="entry name" value="Nucleic acid-binding proteins"/>
    <property type="match status" value="5"/>
</dbReference>
<dbReference type="Pfam" id="PF12901">
    <property type="entry name" value="SUZ-C"/>
    <property type="match status" value="1"/>
</dbReference>
<evidence type="ECO:0000256" key="4">
    <source>
        <dbReference type="ARBA" id="ARBA00022884"/>
    </source>
</evidence>
<name>A0A9N9XL84_PHYSR</name>
<dbReference type="AlphaFoldDB" id="A0A9N9XL84"/>
<feature type="domain" description="CSD" evidence="7">
    <location>
        <begin position="450"/>
        <end position="523"/>
    </location>
</feature>
<evidence type="ECO:0000259" key="8">
    <source>
        <dbReference type="PROSITE" id="PS51938"/>
    </source>
</evidence>
<evidence type="ECO:0000256" key="3">
    <source>
        <dbReference type="ARBA" id="ARBA00022737"/>
    </source>
</evidence>
<keyword evidence="2" id="KW-0963">Cytoplasm</keyword>
<dbReference type="PANTHER" id="PTHR12913:SF1">
    <property type="entry name" value="COLD SHOCK DOMAIN-CONTAINING PROTEIN E1"/>
    <property type="match status" value="1"/>
</dbReference>
<dbReference type="CDD" id="cd04458">
    <property type="entry name" value="CSP_CDS"/>
    <property type="match status" value="3"/>
</dbReference>
<evidence type="ECO:0000256" key="1">
    <source>
        <dbReference type="ARBA" id="ARBA00004496"/>
    </source>
</evidence>
<feature type="domain" description="CSD" evidence="7">
    <location>
        <begin position="647"/>
        <end position="712"/>
    </location>
</feature>
<dbReference type="GO" id="GO:1905172">
    <property type="term" value="F:RISC complex binding"/>
    <property type="evidence" value="ECO:0007669"/>
    <property type="project" value="UniProtKB-ARBA"/>
</dbReference>
<accession>A0A9N9XL84</accession>
<evidence type="ECO:0008006" key="11">
    <source>
        <dbReference type="Google" id="ProtNLM"/>
    </source>
</evidence>
<dbReference type="PANTHER" id="PTHR12913">
    <property type="entry name" value="UNR PROTEIN N-RAS UPSTREAM GENE PROTEIN"/>
    <property type="match status" value="1"/>
</dbReference>